<comment type="caution">
    <text evidence="5">The sequence shown here is derived from an EMBL/GenBank/DDBJ whole genome shotgun (WGS) entry which is preliminary data.</text>
</comment>
<feature type="compositionally biased region" description="Polar residues" evidence="3">
    <location>
        <begin position="149"/>
        <end position="158"/>
    </location>
</feature>
<evidence type="ECO:0000259" key="4">
    <source>
        <dbReference type="PROSITE" id="PS50048"/>
    </source>
</evidence>
<evidence type="ECO:0000256" key="2">
    <source>
        <dbReference type="ARBA" id="ARBA00023242"/>
    </source>
</evidence>
<evidence type="ECO:0000256" key="1">
    <source>
        <dbReference type="ARBA" id="ARBA00004123"/>
    </source>
</evidence>
<dbReference type="Pfam" id="PF00172">
    <property type="entry name" value="Zn_clus"/>
    <property type="match status" value="1"/>
</dbReference>
<dbReference type="SMART" id="SM00066">
    <property type="entry name" value="GAL4"/>
    <property type="match status" value="1"/>
</dbReference>
<keyword evidence="6" id="KW-1185">Reference proteome</keyword>
<feature type="domain" description="Zn(2)-C6 fungal-type" evidence="4">
    <location>
        <begin position="67"/>
        <end position="97"/>
    </location>
</feature>
<dbReference type="InterPro" id="IPR001138">
    <property type="entry name" value="Zn2Cys6_DnaBD"/>
</dbReference>
<feature type="region of interest" description="Disordered" evidence="3">
    <location>
        <begin position="145"/>
        <end position="179"/>
    </location>
</feature>
<dbReference type="Proteomes" id="UP000812287">
    <property type="component" value="Unassembled WGS sequence"/>
</dbReference>
<accession>A0A9P8AX16</accession>
<dbReference type="PANTHER" id="PTHR37534:SF46">
    <property type="entry name" value="ZN(II)2CYS6 TRANSCRIPTION FACTOR (EUROFUNG)"/>
    <property type="match status" value="1"/>
</dbReference>
<name>A0A9P8AX16_9AGAR</name>
<dbReference type="RefSeq" id="XP_043044779.1">
    <property type="nucleotide sequence ID" value="XM_043188579.1"/>
</dbReference>
<comment type="subcellular location">
    <subcellularLocation>
        <location evidence="1">Nucleus</location>
    </subcellularLocation>
</comment>
<dbReference type="GO" id="GO:0000981">
    <property type="term" value="F:DNA-binding transcription factor activity, RNA polymerase II-specific"/>
    <property type="evidence" value="ECO:0007669"/>
    <property type="project" value="InterPro"/>
</dbReference>
<dbReference type="GeneID" id="66110876"/>
<feature type="region of interest" description="Disordered" evidence="3">
    <location>
        <begin position="1"/>
        <end position="59"/>
    </location>
</feature>
<proteinExistence type="predicted"/>
<dbReference type="PROSITE" id="PS00463">
    <property type="entry name" value="ZN2_CY6_FUNGAL_1"/>
    <property type="match status" value="1"/>
</dbReference>
<evidence type="ECO:0000313" key="5">
    <source>
        <dbReference type="EMBL" id="KAG7451279.1"/>
    </source>
</evidence>
<keyword evidence="2" id="KW-0539">Nucleus</keyword>
<reference evidence="5" key="1">
    <citation type="submission" date="2020-11" db="EMBL/GenBank/DDBJ databases">
        <title>Adaptations for nitrogen fixation in a non-lichenized fungal sporocarp promotes dispersal by wood-feeding termites.</title>
        <authorList>
            <consortium name="DOE Joint Genome Institute"/>
            <person name="Koch R.A."/>
            <person name="Yoon G."/>
            <person name="Arayal U."/>
            <person name="Lail K."/>
            <person name="Amirebrahimi M."/>
            <person name="Labutti K."/>
            <person name="Lipzen A."/>
            <person name="Riley R."/>
            <person name="Barry K."/>
            <person name="Henrissat B."/>
            <person name="Grigoriev I.V."/>
            <person name="Herr J.R."/>
            <person name="Aime M.C."/>
        </authorList>
    </citation>
    <scope>NUCLEOTIDE SEQUENCE</scope>
    <source>
        <strain evidence="5">MCA 3950</strain>
    </source>
</reference>
<organism evidence="5 6">
    <name type="scientific">Guyanagaster necrorhizus</name>
    <dbReference type="NCBI Taxonomy" id="856835"/>
    <lineage>
        <taxon>Eukaryota</taxon>
        <taxon>Fungi</taxon>
        <taxon>Dikarya</taxon>
        <taxon>Basidiomycota</taxon>
        <taxon>Agaricomycotina</taxon>
        <taxon>Agaricomycetes</taxon>
        <taxon>Agaricomycetidae</taxon>
        <taxon>Agaricales</taxon>
        <taxon>Marasmiineae</taxon>
        <taxon>Physalacriaceae</taxon>
        <taxon>Guyanagaster</taxon>
    </lineage>
</organism>
<dbReference type="GO" id="GO:0008270">
    <property type="term" value="F:zinc ion binding"/>
    <property type="evidence" value="ECO:0007669"/>
    <property type="project" value="InterPro"/>
</dbReference>
<feature type="compositionally biased region" description="Low complexity" evidence="3">
    <location>
        <begin position="1"/>
        <end position="24"/>
    </location>
</feature>
<dbReference type="OrthoDB" id="5419315at2759"/>
<dbReference type="CDD" id="cd00067">
    <property type="entry name" value="GAL4"/>
    <property type="match status" value="1"/>
</dbReference>
<dbReference type="AlphaFoldDB" id="A0A9P8AX16"/>
<dbReference type="PROSITE" id="PS50048">
    <property type="entry name" value="ZN2_CY6_FUNGAL_2"/>
    <property type="match status" value="1"/>
</dbReference>
<evidence type="ECO:0000313" key="6">
    <source>
        <dbReference type="Proteomes" id="UP000812287"/>
    </source>
</evidence>
<feature type="compositionally biased region" description="Low complexity" evidence="3">
    <location>
        <begin position="160"/>
        <end position="179"/>
    </location>
</feature>
<protein>
    <recommendedName>
        <fullName evidence="4">Zn(2)-C6 fungal-type domain-containing protein</fullName>
    </recommendedName>
</protein>
<dbReference type="GO" id="GO:0005634">
    <property type="term" value="C:nucleus"/>
    <property type="evidence" value="ECO:0007669"/>
    <property type="project" value="UniProtKB-SubCell"/>
</dbReference>
<dbReference type="EMBL" id="MU250525">
    <property type="protein sequence ID" value="KAG7451279.1"/>
    <property type="molecule type" value="Genomic_DNA"/>
</dbReference>
<dbReference type="InterPro" id="IPR036864">
    <property type="entry name" value="Zn2-C6_fun-type_DNA-bd_sf"/>
</dbReference>
<evidence type="ECO:0000256" key="3">
    <source>
        <dbReference type="SAM" id="MobiDB-lite"/>
    </source>
</evidence>
<dbReference type="SUPFAM" id="SSF57701">
    <property type="entry name" value="Zn2/Cys6 DNA-binding domain"/>
    <property type="match status" value="1"/>
</dbReference>
<dbReference type="PANTHER" id="PTHR37534">
    <property type="entry name" value="TRANSCRIPTIONAL ACTIVATOR PROTEIN UGA3"/>
    <property type="match status" value="1"/>
</dbReference>
<dbReference type="Pfam" id="PF11951">
    <property type="entry name" value="Fungal_trans_2"/>
    <property type="match status" value="1"/>
</dbReference>
<dbReference type="InterPro" id="IPR021858">
    <property type="entry name" value="Fun_TF"/>
</dbReference>
<gene>
    <name evidence="5" type="ORF">BT62DRAFT_961019</name>
</gene>
<sequence>MDYTASIPFRSSSSAPASSSVSPSLYPVSMAPAPEDRESPSLSSSSRGTPTYNTVDLPRTPSASKGGCWTCRLRRKKCDEQREGDSCRTCVRLTIECLGWGPKRPEWMRDKHAVEAYKANIKAKLTRAGLIRGQPRTSMLQAHAAKPATGSSRTSTFHRLSALSPKSPEKSSSTASSLALDVDPRPFDYRFDQSRLGGMPGMPGPSNGFHQLPAASYSDSNVNSMDFGASMYQYSPQSSSVHSEPLDFDMSLYVATNSSDQFDFNIRPPSPIQSFPLLAGQNSIQESHVMYFFEHVRKTNLLFSSNALTNLTYTMIVQEPRGPVTNAVCALSSLHFTRMRVAQGLEAPDPNPEHSTAQYFHDEAVFQLASGKQSKSRHDESDVLAALYLICFSQMAGSTVDWPPMLAITLEWMSQTGLPTSENPKLVLTNMSASSQLIVKCTMWMEIFASFTLMKQPKHLALYRCLLGDQNGFWGHMQRSDLDFQGRGLHMENLTGCPDEAMLALAEISGLGQWKASEQAKGSLSFRELVRRGDDIEQRLRNRQREPSSFGEQTPLHPNLMQATMSDAGVISYPDEIMQLVGNVFRESALLYLHTTINNDNPAVPEIAASVDSIIQLFHQLAPSEIDRTLVFPVCLAGCMTDNSSHREFLKARLQSQDESIGNLLRTRLVMEAVWQKRDTRSGPSEWRKTLRERCPNLLLI</sequence>